<dbReference type="GO" id="GO:0005525">
    <property type="term" value="F:GTP binding"/>
    <property type="evidence" value="ECO:0007669"/>
    <property type="project" value="UniProtKB-KW"/>
</dbReference>
<evidence type="ECO:0000256" key="1">
    <source>
        <dbReference type="ARBA" id="ARBA00004496"/>
    </source>
</evidence>
<protein>
    <recommendedName>
        <fullName evidence="3 10">Translation initiation factor IF-2</fullName>
    </recommendedName>
</protein>
<dbReference type="Pfam" id="PF04760">
    <property type="entry name" value="IF2_N"/>
    <property type="match status" value="2"/>
</dbReference>
<organism evidence="14 15">
    <name type="scientific">Bifidobacterium bifidum (strain PRL2010)</name>
    <dbReference type="NCBI Taxonomy" id="702459"/>
    <lineage>
        <taxon>Bacteria</taxon>
        <taxon>Bacillati</taxon>
        <taxon>Actinomycetota</taxon>
        <taxon>Actinomycetes</taxon>
        <taxon>Bifidobacteriales</taxon>
        <taxon>Bifidobacteriaceae</taxon>
        <taxon>Bifidobacterium</taxon>
    </lineage>
</organism>
<dbReference type="CDD" id="cd01887">
    <property type="entry name" value="IF2_eIF5B"/>
    <property type="match status" value="1"/>
</dbReference>
<keyword evidence="7 10" id="KW-0648">Protein biosynthesis</keyword>
<feature type="compositionally biased region" description="Basic and acidic residues" evidence="12">
    <location>
        <begin position="119"/>
        <end position="142"/>
    </location>
</feature>
<name>A0A0H3EBU1_BIFBP</name>
<dbReference type="CDD" id="cd03692">
    <property type="entry name" value="mtIF2_IVc"/>
    <property type="match status" value="1"/>
</dbReference>
<evidence type="ECO:0000313" key="14">
    <source>
        <dbReference type="EMBL" id="ADP36551.1"/>
    </source>
</evidence>
<dbReference type="GeneID" id="93093085"/>
<dbReference type="GO" id="GO:0003924">
    <property type="term" value="F:GTPase activity"/>
    <property type="evidence" value="ECO:0007669"/>
    <property type="project" value="UniProtKB-UniRule"/>
</dbReference>
<feature type="compositionally biased region" description="Gly residues" evidence="12">
    <location>
        <begin position="299"/>
        <end position="325"/>
    </location>
</feature>
<dbReference type="SUPFAM" id="SSF50447">
    <property type="entry name" value="Translation proteins"/>
    <property type="match status" value="2"/>
</dbReference>
<feature type="binding site" evidence="10">
    <location>
        <begin position="490"/>
        <end position="497"/>
    </location>
    <ligand>
        <name>GTP</name>
        <dbReference type="ChEBI" id="CHEBI:37565"/>
    </ligand>
</feature>
<keyword evidence="14" id="KW-0548">Nucleotidyltransferase</keyword>
<dbReference type="CDD" id="cd03702">
    <property type="entry name" value="IF2_mtIF2_II"/>
    <property type="match status" value="1"/>
</dbReference>
<dbReference type="Gene3D" id="3.40.50.300">
    <property type="entry name" value="P-loop containing nucleotide triphosphate hydrolases"/>
    <property type="match status" value="1"/>
</dbReference>
<evidence type="ECO:0000256" key="6">
    <source>
        <dbReference type="ARBA" id="ARBA00022741"/>
    </source>
</evidence>
<dbReference type="InterPro" id="IPR015760">
    <property type="entry name" value="TIF_IF2"/>
</dbReference>
<feature type="binding site" evidence="10">
    <location>
        <begin position="594"/>
        <end position="597"/>
    </location>
    <ligand>
        <name>GTP</name>
        <dbReference type="ChEBI" id="CHEBI:37565"/>
    </ligand>
</feature>
<dbReference type="EMBL" id="CP001840">
    <property type="protein sequence ID" value="ADP36551.1"/>
    <property type="molecule type" value="Genomic_DNA"/>
</dbReference>
<comment type="function">
    <text evidence="9 10 11">One of the essential components for the initiation of protein synthesis. Protects formylmethionyl-tRNA from spontaneous hydrolysis and promotes its binding to the 30S ribosomal subunits. Also involved in the hydrolysis of GTP during the formation of the 70S ribosomal complex.</text>
</comment>
<dbReference type="InterPro" id="IPR006847">
    <property type="entry name" value="IF2_N"/>
</dbReference>
<dbReference type="PANTHER" id="PTHR43381">
    <property type="entry name" value="TRANSLATION INITIATION FACTOR IF-2-RELATED"/>
    <property type="match status" value="1"/>
</dbReference>
<evidence type="ECO:0000256" key="4">
    <source>
        <dbReference type="ARBA" id="ARBA00022490"/>
    </source>
</evidence>
<feature type="domain" description="Tr-type G" evidence="13">
    <location>
        <begin position="481"/>
        <end position="653"/>
    </location>
</feature>
<dbReference type="Pfam" id="PF11987">
    <property type="entry name" value="IF-2"/>
    <property type="match status" value="1"/>
</dbReference>
<dbReference type="InterPro" id="IPR023115">
    <property type="entry name" value="TIF_IF2_dom3"/>
</dbReference>
<comment type="caution">
    <text evidence="10">Lacks conserved residue(s) required for the propagation of feature annotation.</text>
</comment>
<evidence type="ECO:0000256" key="12">
    <source>
        <dbReference type="SAM" id="MobiDB-lite"/>
    </source>
</evidence>
<sequence length="988" mass="104896">MAKKRVYELAKDFGVDSKTVLDKLKDMGEFVKSASSTVEAPVARKLKNAFQKGEAKPGASAAERKTPAPAPSEHRAPAVKPAPVAKPGLGKKPAAAPRPAEPRSAAPAAHVPSSNRGTTPRDNRNESRGDMRDARPNREGGENRPSPAQRHNPHAPSGQRGAFPGPRSHQPGHGGNAGGRPQDSRGGSHQGQPRQGQQPGAGSAPSANGGARPSTPGPRPGNNPFSRKQGMHAPTPRDIPRPHPMARPTVNGNHNDNRGGRGGRPGAGQGGRGGFRGGRPGQGAQGAKPGQWGHNRPGQTGGARPAGGNRFGAGAGTGAGQGGGFQNNSNTSGTGPSRGGGRGRGGAAGAFGRQGGKSSKARKNRLAKRQEFQEMKAPVIGGVRIPTGNGQTVRLRQGASLADLAEKINVNPAALVTVLFHLGEMATATQSLDESTFQILGEEIGWNIQIVSAEEEDKELLQQFDIDLDSEELQEDEDLKPRPPVVTVMGHVDHGKTRLLDTIRKTNVIAREAGGITQRIGAYQVTVDLEGEKRKITFLDTPGHEAFTAMRARGAELTDVAILVVAADDGVMPQTVEAINHAQAAKVPIVVAVNKIDKPGANPEKVRGQLTEFGLVPEEYGGDTMFVDISAKQGTNVDKLLEAVLLTADADLDLRANPDMDARGATVEARLDKGRGAVATVLVQQGTLRIGDAIVAGTSYGRVRAMLDENGNHMKEATPSTPVQVLGLTSVPTAGDLFLVASDDRTARQIAEKRQATERAAQLAKRRKIVSLESLKEQFAKSEVDMLNIVIKGDSSGSVEALEDSLMKIEVSDEVGIQVIHRGVGAITQNDVNLATVDKAVIIGFNVRPNRQVADLADREGVEIKYYSIIYKAIEDIEAALKGMLKPEYEEVVTSHSEIREIFRSSKFGNIAGVMVQDGEVKRGTKCRILRNGVATVNDLEISSLRRFKDDVQSVKEGYEAGINLGTFNDIELGDIIETFEMQEVERK</sequence>
<dbReference type="PROSITE" id="PS51722">
    <property type="entry name" value="G_TR_2"/>
    <property type="match status" value="1"/>
</dbReference>
<evidence type="ECO:0000256" key="9">
    <source>
        <dbReference type="ARBA" id="ARBA00025162"/>
    </source>
</evidence>
<evidence type="ECO:0000313" key="15">
    <source>
        <dbReference type="Proteomes" id="UP000002312"/>
    </source>
</evidence>
<dbReference type="Gene3D" id="3.40.50.10050">
    <property type="entry name" value="Translation initiation factor IF- 2, domain 3"/>
    <property type="match status" value="1"/>
</dbReference>
<proteinExistence type="inferred from homology"/>
<dbReference type="SUPFAM" id="SSF52540">
    <property type="entry name" value="P-loop containing nucleoside triphosphate hydrolases"/>
    <property type="match status" value="1"/>
</dbReference>
<keyword evidence="4 10" id="KW-0963">Cytoplasm</keyword>
<evidence type="ECO:0000256" key="8">
    <source>
        <dbReference type="ARBA" id="ARBA00023134"/>
    </source>
</evidence>
<evidence type="ECO:0000256" key="3">
    <source>
        <dbReference type="ARBA" id="ARBA00020675"/>
    </source>
</evidence>
<comment type="similarity">
    <text evidence="2 10 11">Belongs to the TRAFAC class translation factor GTPase superfamily. Classic translation factor GTPase family. IF-2 subfamily.</text>
</comment>
<dbReference type="eggNOG" id="COG0532">
    <property type="taxonomic scope" value="Bacteria"/>
</dbReference>
<dbReference type="InterPro" id="IPR005225">
    <property type="entry name" value="Small_GTP-bd"/>
</dbReference>
<feature type="compositionally biased region" description="Gly residues" evidence="12">
    <location>
        <begin position="336"/>
        <end position="355"/>
    </location>
</feature>
<dbReference type="NCBIfam" id="TIGR00231">
    <property type="entry name" value="small_GTP"/>
    <property type="match status" value="1"/>
</dbReference>
<dbReference type="InterPro" id="IPR000795">
    <property type="entry name" value="T_Tr_GTP-bd_dom"/>
</dbReference>
<evidence type="ECO:0000256" key="2">
    <source>
        <dbReference type="ARBA" id="ARBA00007733"/>
    </source>
</evidence>
<dbReference type="Pfam" id="PF22042">
    <property type="entry name" value="EF-G_D2"/>
    <property type="match status" value="1"/>
</dbReference>
<dbReference type="GO" id="GO:0003743">
    <property type="term" value="F:translation initiation factor activity"/>
    <property type="evidence" value="ECO:0007669"/>
    <property type="project" value="UniProtKB-UniRule"/>
</dbReference>
<evidence type="ECO:0000259" key="13">
    <source>
        <dbReference type="PROSITE" id="PS51722"/>
    </source>
</evidence>
<comment type="subcellular location">
    <subcellularLocation>
        <location evidence="1 10">Cytoplasm</location>
    </subcellularLocation>
</comment>
<feature type="compositionally biased region" description="Basic and acidic residues" evidence="12">
    <location>
        <begin position="62"/>
        <end position="76"/>
    </location>
</feature>
<dbReference type="GO" id="GO:0005829">
    <property type="term" value="C:cytosol"/>
    <property type="evidence" value="ECO:0007669"/>
    <property type="project" value="TreeGrafter"/>
</dbReference>
<feature type="compositionally biased region" description="Gly residues" evidence="12">
    <location>
        <begin position="260"/>
        <end position="284"/>
    </location>
</feature>
<dbReference type="InterPro" id="IPR027417">
    <property type="entry name" value="P-loop_NTPase"/>
</dbReference>
<dbReference type="InterPro" id="IPR044145">
    <property type="entry name" value="IF2_II"/>
</dbReference>
<feature type="compositionally biased region" description="Low complexity" evidence="12">
    <location>
        <begin position="78"/>
        <end position="109"/>
    </location>
</feature>
<evidence type="ECO:0000256" key="7">
    <source>
        <dbReference type="ARBA" id="ARBA00022917"/>
    </source>
</evidence>
<dbReference type="InterPro" id="IPR009000">
    <property type="entry name" value="Transl_B-barrel_sf"/>
</dbReference>
<dbReference type="FunFam" id="1.10.10.2480:FF:000003">
    <property type="entry name" value="Translation initiation factor IF-2"/>
    <property type="match status" value="1"/>
</dbReference>
<evidence type="ECO:0000256" key="5">
    <source>
        <dbReference type="ARBA" id="ARBA00022540"/>
    </source>
</evidence>
<keyword evidence="5 10" id="KW-0396">Initiation factor</keyword>
<feature type="region of interest" description="Disordered" evidence="12">
    <location>
        <begin position="48"/>
        <end position="372"/>
    </location>
</feature>
<dbReference type="FunFam" id="2.40.30.10:FF:000008">
    <property type="entry name" value="Translation initiation factor IF-2"/>
    <property type="match status" value="1"/>
</dbReference>
<dbReference type="PRINTS" id="PR00315">
    <property type="entry name" value="ELONGATNFCT"/>
</dbReference>
<dbReference type="InterPro" id="IPR036925">
    <property type="entry name" value="TIF_IF2_dom3_sf"/>
</dbReference>
<keyword evidence="6 10" id="KW-0547">Nucleotide-binding</keyword>
<reference evidence="14 15" key="1">
    <citation type="journal article" date="2010" name="Proc. Natl. Acad. Sci. U.S.A.">
        <title>Genome analysis of Bifidobacterium bifidum PRL2010 reveals metabolic pathways for host-derived glycan foraging.</title>
        <authorList>
            <person name="Turroni F."/>
            <person name="Bottacini F."/>
            <person name="Foroni E."/>
            <person name="Mulder I."/>
            <person name="Kim J.H."/>
            <person name="Zomer A."/>
            <person name="Sanchez B."/>
            <person name="Bidossi A."/>
            <person name="Ferrarini A."/>
            <person name="Giubellini V."/>
            <person name="Delledonne M."/>
            <person name="Henrissat B."/>
            <person name="Coutinho P."/>
            <person name="Oggioni M."/>
            <person name="Fitzgerald G.F."/>
            <person name="Mills D."/>
            <person name="Margolles A."/>
            <person name="Kelly D."/>
            <person name="van Sinderen D."/>
            <person name="Ventura M."/>
        </authorList>
    </citation>
    <scope>NUCLEOTIDE SEQUENCE [LARGE SCALE GENOMIC DNA]</scope>
    <source>
        <strain evidence="14 15">PRL2010</strain>
    </source>
</reference>
<dbReference type="PATRIC" id="fig|702459.3.peg.1576"/>
<dbReference type="Pfam" id="PF00009">
    <property type="entry name" value="GTP_EFTU"/>
    <property type="match status" value="1"/>
</dbReference>
<dbReference type="Proteomes" id="UP000002312">
    <property type="component" value="Chromosome"/>
</dbReference>
<accession>A0A0H3EBU1</accession>
<feature type="binding site" evidence="10">
    <location>
        <begin position="540"/>
        <end position="544"/>
    </location>
    <ligand>
        <name>GTP</name>
        <dbReference type="ChEBI" id="CHEBI:37565"/>
    </ligand>
</feature>
<dbReference type="KEGG" id="bbp:BBPR_1522"/>
<dbReference type="FunFam" id="3.40.50.300:FF:000019">
    <property type="entry name" value="Translation initiation factor IF-2"/>
    <property type="match status" value="1"/>
</dbReference>
<dbReference type="InterPro" id="IPR053905">
    <property type="entry name" value="EF-G-like_DII"/>
</dbReference>
<keyword evidence="14" id="KW-0808">Transferase</keyword>
<dbReference type="RefSeq" id="WP_013390214.1">
    <property type="nucleotide sequence ID" value="NC_014638.1"/>
</dbReference>
<feature type="compositionally biased region" description="Low complexity" evidence="12">
    <location>
        <begin position="190"/>
        <end position="214"/>
    </location>
</feature>
<keyword evidence="8 10" id="KW-0342">GTP-binding</keyword>
<dbReference type="HOGENOM" id="CLU_006301_9_1_11"/>
<dbReference type="SUPFAM" id="SSF52156">
    <property type="entry name" value="Initiation factor IF2/eIF5b, domain 3"/>
    <property type="match status" value="1"/>
</dbReference>
<dbReference type="Gene3D" id="1.10.10.2480">
    <property type="match status" value="1"/>
</dbReference>
<evidence type="ECO:0000256" key="11">
    <source>
        <dbReference type="RuleBase" id="RU000644"/>
    </source>
</evidence>
<feature type="compositionally biased region" description="Low complexity" evidence="12">
    <location>
        <begin position="326"/>
        <end position="335"/>
    </location>
</feature>
<dbReference type="PANTHER" id="PTHR43381:SF5">
    <property type="entry name" value="TR-TYPE G DOMAIN-CONTAINING PROTEIN"/>
    <property type="match status" value="1"/>
</dbReference>
<dbReference type="InterPro" id="IPR000178">
    <property type="entry name" value="TF_IF2_bacterial-like"/>
</dbReference>
<dbReference type="FunFam" id="3.40.50.10050:FF:000001">
    <property type="entry name" value="Translation initiation factor IF-2"/>
    <property type="match status" value="1"/>
</dbReference>
<dbReference type="NCBIfam" id="TIGR00487">
    <property type="entry name" value="IF-2"/>
    <property type="match status" value="1"/>
</dbReference>
<dbReference type="OrthoDB" id="9811804at2"/>
<dbReference type="AlphaFoldDB" id="A0A0H3EBU1"/>
<dbReference type="HAMAP" id="MF_00100_B">
    <property type="entry name" value="IF_2_B"/>
    <property type="match status" value="1"/>
</dbReference>
<evidence type="ECO:0000256" key="10">
    <source>
        <dbReference type="HAMAP-Rule" id="MF_00100"/>
    </source>
</evidence>
<gene>
    <name evidence="10 14" type="primary">infB</name>
    <name evidence="14" type="ordered locus">BBPR_1522</name>
</gene>
<dbReference type="Gene3D" id="2.40.30.10">
    <property type="entry name" value="Translation factors"/>
    <property type="match status" value="2"/>
</dbReference>
<dbReference type="FunFam" id="2.40.30.10:FF:000007">
    <property type="entry name" value="Translation initiation factor IF-2"/>
    <property type="match status" value="1"/>
</dbReference>
<dbReference type="GO" id="GO:0016779">
    <property type="term" value="F:nucleotidyltransferase activity"/>
    <property type="evidence" value="ECO:0007669"/>
    <property type="project" value="UniProtKB-KW"/>
</dbReference>